<dbReference type="OrthoDB" id="99689at2"/>
<dbReference type="PROSITE" id="PS50005">
    <property type="entry name" value="TPR"/>
    <property type="match status" value="1"/>
</dbReference>
<sequence length="863" mass="94298">MRLPRALKLSAIAFAFVVLIIGAFYFYAITPHASSAPVGSAQNLLDRADTLAWGNQWALAQPLYKQAEAKFEQQGQLSKALYARVSQIPPNESANSPLTIVSLTQDLARPEAAEPEIRLRILTIRGMLETNYNAAEALSTWQQVSTIARSLGHVSIASRALGEEGIASFMLGDTETAKKKVIGAWTLSKIENDPAATVRYASVFGAGLVQIHRYQEALTPLNEAIRIAGTHSGVAYPTIAVYAKIDALVGLHRLDEALEMANDSLTRLQPTPFDAHKAQVYLSRGNVYRERREWNAATEDYRDSVRYSTKIGNYRGIADASGLLAQAYVHAHDLPAALDAINAAIAANTKIPEELYLVPRNLATKAEILSQMGQAKDADDLYLKSIALVNGMIEHAPTMNVQRQLLAEMNNVYSGYFALLTSQKRYTEAFAILEQIRGRVETAALEHHNEVAHVPTPQEKELTRLNVALINSESPQQRETISNAIYHTELAMSPSEVEQETVIHPVQLTELQRALSRNSLLIEYVLAEPSSYALAITSTDVAALQLPSRTLIETDAKHYIGEIRGKKEDKKLAETLFGELLQPVKQYAEKTDLIVVPDGSLHLLPFAALSDHGSYVLSTHSVAVAPSSTVYSLIHNRAQDDTAATVSYLGVAAWTQSGDTRNPILRAISGPKRSELIPLPESKAEVESIARYLPPPGTILLGSKASEGNFKKLAASDPKVIHLALHGYVDLDYPDRSALIFAPEDSGKEDGLLQVREIRTMHLSSKLVTLSACSTGVGPVGEVGVANLVNAFIEAGADSVVSTLWDVEDESTEHFMMNFYSNLGLHKRKVDALRSSQLDLLQKGFVPYFWAGFQLAGDPNGNL</sequence>
<gene>
    <name evidence="4" type="ORF">EDE15_4277</name>
</gene>
<evidence type="ECO:0000313" key="5">
    <source>
        <dbReference type="Proteomes" id="UP000269669"/>
    </source>
</evidence>
<accession>A0A3R9R5W7</accession>
<dbReference type="SUPFAM" id="SSF48452">
    <property type="entry name" value="TPR-like"/>
    <property type="match status" value="2"/>
</dbReference>
<dbReference type="RefSeq" id="WP_125487004.1">
    <property type="nucleotide sequence ID" value="NZ_RSDW01000001.1"/>
</dbReference>
<evidence type="ECO:0000256" key="1">
    <source>
        <dbReference type="PROSITE-ProRule" id="PRU00339"/>
    </source>
</evidence>
<dbReference type="AlphaFoldDB" id="A0A3R9R5W7"/>
<dbReference type="EMBL" id="RSDW01000001">
    <property type="protein sequence ID" value="RSL18680.1"/>
    <property type="molecule type" value="Genomic_DNA"/>
</dbReference>
<evidence type="ECO:0000313" key="4">
    <source>
        <dbReference type="EMBL" id="RSL18680.1"/>
    </source>
</evidence>
<feature type="domain" description="CHAT" evidence="3">
    <location>
        <begin position="571"/>
        <end position="858"/>
    </location>
</feature>
<dbReference type="Proteomes" id="UP000269669">
    <property type="component" value="Unassembled WGS sequence"/>
</dbReference>
<dbReference type="PANTHER" id="PTHR10098">
    <property type="entry name" value="RAPSYN-RELATED"/>
    <property type="match status" value="1"/>
</dbReference>
<dbReference type="Pfam" id="PF12770">
    <property type="entry name" value="CHAT"/>
    <property type="match status" value="1"/>
</dbReference>
<keyword evidence="2" id="KW-0472">Membrane</keyword>
<dbReference type="InterPro" id="IPR024983">
    <property type="entry name" value="CHAT_dom"/>
</dbReference>
<dbReference type="InterPro" id="IPR011990">
    <property type="entry name" value="TPR-like_helical_dom_sf"/>
</dbReference>
<reference evidence="4 5" key="1">
    <citation type="submission" date="2018-12" db="EMBL/GenBank/DDBJ databases">
        <title>Sequencing of bacterial isolates from soil warming experiment in Harvard Forest, Massachusetts, USA.</title>
        <authorList>
            <person name="Deangelis K."/>
        </authorList>
    </citation>
    <scope>NUCLEOTIDE SEQUENCE [LARGE SCALE GENOMIC DNA]</scope>
    <source>
        <strain evidence="4 5">EB153</strain>
    </source>
</reference>
<feature type="repeat" description="TPR" evidence="1">
    <location>
        <begin position="278"/>
        <end position="311"/>
    </location>
</feature>
<name>A0A3R9R5W7_9BACT</name>
<comment type="caution">
    <text evidence="4">The sequence shown here is derived from an EMBL/GenBank/DDBJ whole genome shotgun (WGS) entry which is preliminary data.</text>
</comment>
<keyword evidence="5" id="KW-1185">Reference proteome</keyword>
<keyword evidence="2" id="KW-0812">Transmembrane</keyword>
<dbReference type="Gene3D" id="1.25.40.10">
    <property type="entry name" value="Tetratricopeptide repeat domain"/>
    <property type="match status" value="2"/>
</dbReference>
<proteinExistence type="predicted"/>
<feature type="transmembrane region" description="Helical" evidence="2">
    <location>
        <begin position="7"/>
        <end position="28"/>
    </location>
</feature>
<evidence type="ECO:0000256" key="2">
    <source>
        <dbReference type="SAM" id="Phobius"/>
    </source>
</evidence>
<dbReference type="SMART" id="SM00028">
    <property type="entry name" value="TPR"/>
    <property type="match status" value="4"/>
</dbReference>
<organism evidence="4 5">
    <name type="scientific">Edaphobacter aggregans</name>
    <dbReference type="NCBI Taxonomy" id="570835"/>
    <lineage>
        <taxon>Bacteria</taxon>
        <taxon>Pseudomonadati</taxon>
        <taxon>Acidobacteriota</taxon>
        <taxon>Terriglobia</taxon>
        <taxon>Terriglobales</taxon>
        <taxon>Acidobacteriaceae</taxon>
        <taxon>Edaphobacter</taxon>
    </lineage>
</organism>
<dbReference type="InterPro" id="IPR019734">
    <property type="entry name" value="TPR_rpt"/>
</dbReference>
<protein>
    <submittedName>
        <fullName evidence="4">CHAT domain-containing protein</fullName>
    </submittedName>
</protein>
<keyword evidence="1" id="KW-0802">TPR repeat</keyword>
<evidence type="ECO:0000259" key="3">
    <source>
        <dbReference type="Pfam" id="PF12770"/>
    </source>
</evidence>
<keyword evidence="2" id="KW-1133">Transmembrane helix</keyword>